<feature type="transmembrane region" description="Helical" evidence="3">
    <location>
        <begin position="193"/>
        <end position="213"/>
    </location>
</feature>
<dbReference type="GO" id="GO:0098542">
    <property type="term" value="P:defense response to other organism"/>
    <property type="evidence" value="ECO:0007669"/>
    <property type="project" value="InterPro"/>
</dbReference>
<evidence type="ECO:0000256" key="3">
    <source>
        <dbReference type="SAM" id="Phobius"/>
    </source>
</evidence>
<evidence type="ECO:0008006" key="6">
    <source>
        <dbReference type="Google" id="ProtNLM"/>
    </source>
</evidence>
<evidence type="ECO:0000256" key="2">
    <source>
        <dbReference type="ARBA" id="ARBA00023136"/>
    </source>
</evidence>
<dbReference type="InterPro" id="IPR044839">
    <property type="entry name" value="NDR1-like"/>
</dbReference>
<reference evidence="4" key="1">
    <citation type="submission" date="2023-10" db="EMBL/GenBank/DDBJ databases">
        <authorList>
            <person name="Domelevo Entfellner J.-B."/>
        </authorList>
    </citation>
    <scope>NUCLEOTIDE SEQUENCE</scope>
</reference>
<comment type="subcellular location">
    <subcellularLocation>
        <location evidence="1">Membrane</location>
    </subcellularLocation>
</comment>
<dbReference type="EMBL" id="OY731408">
    <property type="protein sequence ID" value="CAJ1978737.1"/>
    <property type="molecule type" value="Genomic_DNA"/>
</dbReference>
<dbReference type="GO" id="GO:0009506">
    <property type="term" value="C:plasmodesma"/>
    <property type="evidence" value="ECO:0007669"/>
    <property type="project" value="TreeGrafter"/>
</dbReference>
<keyword evidence="3" id="KW-1133">Transmembrane helix</keyword>
<evidence type="ECO:0000256" key="1">
    <source>
        <dbReference type="ARBA" id="ARBA00004370"/>
    </source>
</evidence>
<keyword evidence="5" id="KW-1185">Reference proteome</keyword>
<dbReference type="PANTHER" id="PTHR31415">
    <property type="entry name" value="OS05G0367900 PROTEIN"/>
    <property type="match status" value="1"/>
</dbReference>
<sequence>MEPAQRNCCTCSLSTILSLGLSALFLWFTLRTYPPKCSIKSLSLLTRNDTVVFQLSLQNENNDKGVKYDAVHLAFAVFLDNTTTHPLANATLRPFYQGHGKTTRKWGSAVAPHAARLNRTAAVKNGSVFLRVEFATRVKYKMWLNFYIKRHRLVGGANVEVNASSGEKVEPKAIRLGNVPPRLASRAVEVRNWYVSLVGIFVSGFFLVAATCVDR</sequence>
<dbReference type="AlphaFoldDB" id="A0AA87B969"/>
<dbReference type="PANTHER" id="PTHR31415:SF52">
    <property type="entry name" value="LATE EMBRYOGENESIS ABUNDANT (LEA) HYDROXYPROLINE-RICH GLYCOPROTEIN FAMILY-RELATED"/>
    <property type="match status" value="1"/>
</dbReference>
<proteinExistence type="predicted"/>
<organism evidence="4 5">
    <name type="scientific">Sphenostylis stenocarpa</name>
    <dbReference type="NCBI Taxonomy" id="92480"/>
    <lineage>
        <taxon>Eukaryota</taxon>
        <taxon>Viridiplantae</taxon>
        <taxon>Streptophyta</taxon>
        <taxon>Embryophyta</taxon>
        <taxon>Tracheophyta</taxon>
        <taxon>Spermatophyta</taxon>
        <taxon>Magnoliopsida</taxon>
        <taxon>eudicotyledons</taxon>
        <taxon>Gunneridae</taxon>
        <taxon>Pentapetalae</taxon>
        <taxon>rosids</taxon>
        <taxon>fabids</taxon>
        <taxon>Fabales</taxon>
        <taxon>Fabaceae</taxon>
        <taxon>Papilionoideae</taxon>
        <taxon>50 kb inversion clade</taxon>
        <taxon>NPAAA clade</taxon>
        <taxon>indigoferoid/millettioid clade</taxon>
        <taxon>Phaseoleae</taxon>
        <taxon>Sphenostylis</taxon>
    </lineage>
</organism>
<keyword evidence="2 3" id="KW-0472">Membrane</keyword>
<protein>
    <recommendedName>
        <fullName evidence="6">Protein NDR1-like</fullName>
    </recommendedName>
</protein>
<keyword evidence="3" id="KW-0812">Transmembrane</keyword>
<evidence type="ECO:0000313" key="5">
    <source>
        <dbReference type="Proteomes" id="UP001189624"/>
    </source>
</evidence>
<dbReference type="Proteomes" id="UP001189624">
    <property type="component" value="Chromosome 11"/>
</dbReference>
<name>A0AA87B969_9FABA</name>
<dbReference type="Gramene" id="rna-AYBTSS11_LOCUS30937">
    <property type="protein sequence ID" value="CAJ1978737.1"/>
    <property type="gene ID" value="gene-AYBTSS11_LOCUS30937"/>
</dbReference>
<gene>
    <name evidence="4" type="ORF">AYBTSS11_LOCUS30937</name>
</gene>
<dbReference type="GO" id="GO:0005886">
    <property type="term" value="C:plasma membrane"/>
    <property type="evidence" value="ECO:0007669"/>
    <property type="project" value="TreeGrafter"/>
</dbReference>
<accession>A0AA87B969</accession>
<evidence type="ECO:0000313" key="4">
    <source>
        <dbReference type="EMBL" id="CAJ1978737.1"/>
    </source>
</evidence>